<protein>
    <submittedName>
        <fullName evidence="1">Uncharacterized protein</fullName>
    </submittedName>
</protein>
<organism evidence="1 2">
    <name type="scientific">Candidatus Yanofskybacteria bacterium RIFCSPLOWO2_01_FULL_42_49</name>
    <dbReference type="NCBI Taxonomy" id="1802694"/>
    <lineage>
        <taxon>Bacteria</taxon>
        <taxon>Candidatus Yanofskyibacteriota</taxon>
    </lineage>
</organism>
<name>A0A1F8GF99_9BACT</name>
<dbReference type="EMBL" id="MGKI01000004">
    <property type="protein sequence ID" value="OGN23129.1"/>
    <property type="molecule type" value="Genomic_DNA"/>
</dbReference>
<dbReference type="Proteomes" id="UP000178227">
    <property type="component" value="Unassembled WGS sequence"/>
</dbReference>
<proteinExistence type="predicted"/>
<comment type="caution">
    <text evidence="1">The sequence shown here is derived from an EMBL/GenBank/DDBJ whole genome shotgun (WGS) entry which is preliminary data.</text>
</comment>
<evidence type="ECO:0000313" key="1">
    <source>
        <dbReference type="EMBL" id="OGN23129.1"/>
    </source>
</evidence>
<accession>A0A1F8GF99</accession>
<sequence length="61" mass="7204">MFENHASRVATLITEEIKKMSTDELLAALEDLHLQWDDYGLCFDVESYDRELKAEKSRREL</sequence>
<reference evidence="1 2" key="1">
    <citation type="journal article" date="2016" name="Nat. Commun.">
        <title>Thousands of microbial genomes shed light on interconnected biogeochemical processes in an aquifer system.</title>
        <authorList>
            <person name="Anantharaman K."/>
            <person name="Brown C.T."/>
            <person name="Hug L.A."/>
            <person name="Sharon I."/>
            <person name="Castelle C.J."/>
            <person name="Probst A.J."/>
            <person name="Thomas B.C."/>
            <person name="Singh A."/>
            <person name="Wilkins M.J."/>
            <person name="Karaoz U."/>
            <person name="Brodie E.L."/>
            <person name="Williams K.H."/>
            <person name="Hubbard S.S."/>
            <person name="Banfield J.F."/>
        </authorList>
    </citation>
    <scope>NUCLEOTIDE SEQUENCE [LARGE SCALE GENOMIC DNA]</scope>
</reference>
<dbReference type="AlphaFoldDB" id="A0A1F8GF99"/>
<evidence type="ECO:0000313" key="2">
    <source>
        <dbReference type="Proteomes" id="UP000178227"/>
    </source>
</evidence>
<gene>
    <name evidence="1" type="ORF">A2918_03770</name>
</gene>